<dbReference type="PANTHER" id="PTHR10621">
    <property type="entry name" value="UV EXCISION REPAIR PROTEIN RAD23"/>
    <property type="match status" value="1"/>
</dbReference>
<feature type="domain" description="Ubiquitin-like" evidence="1">
    <location>
        <begin position="304"/>
        <end position="369"/>
    </location>
</feature>
<dbReference type="GO" id="GO:0043130">
    <property type="term" value="F:ubiquitin binding"/>
    <property type="evidence" value="ECO:0007669"/>
    <property type="project" value="TreeGrafter"/>
</dbReference>
<dbReference type="GO" id="GO:0005654">
    <property type="term" value="C:nucleoplasm"/>
    <property type="evidence" value="ECO:0007669"/>
    <property type="project" value="TreeGrafter"/>
</dbReference>
<dbReference type="EMBL" id="JAAWWB010000008">
    <property type="protein sequence ID" value="KAG6776884.1"/>
    <property type="molecule type" value="Genomic_DNA"/>
</dbReference>
<feature type="domain" description="Ubiquitin-like" evidence="1">
    <location>
        <begin position="230"/>
        <end position="300"/>
    </location>
</feature>
<feature type="domain" description="Ubiquitin-like" evidence="1">
    <location>
        <begin position="1"/>
        <end position="65"/>
    </location>
</feature>
<dbReference type="CDD" id="cd17039">
    <property type="entry name" value="Ubl_ubiquitin_like"/>
    <property type="match status" value="6"/>
</dbReference>
<dbReference type="InterPro" id="IPR000626">
    <property type="entry name" value="Ubiquitin-like_dom"/>
</dbReference>
<dbReference type="AlphaFoldDB" id="A0A8X8D5W1"/>
<evidence type="ECO:0000313" key="2">
    <source>
        <dbReference type="EMBL" id="KAG6776884.1"/>
    </source>
</evidence>
<feature type="domain" description="Ubiquitin-like" evidence="1">
    <location>
        <begin position="449"/>
        <end position="519"/>
    </location>
</feature>
<organism evidence="2 3">
    <name type="scientific">Populus tomentosa</name>
    <name type="common">Chinese white poplar</name>
    <dbReference type="NCBI Taxonomy" id="118781"/>
    <lineage>
        <taxon>Eukaryota</taxon>
        <taxon>Viridiplantae</taxon>
        <taxon>Streptophyta</taxon>
        <taxon>Embryophyta</taxon>
        <taxon>Tracheophyta</taxon>
        <taxon>Spermatophyta</taxon>
        <taxon>Magnoliopsida</taxon>
        <taxon>eudicotyledons</taxon>
        <taxon>Gunneridae</taxon>
        <taxon>Pentapetalae</taxon>
        <taxon>rosids</taxon>
        <taxon>fabids</taxon>
        <taxon>Malpighiales</taxon>
        <taxon>Salicaceae</taxon>
        <taxon>Saliceae</taxon>
        <taxon>Populus</taxon>
    </lineage>
</organism>
<dbReference type="GO" id="GO:0005829">
    <property type="term" value="C:cytosol"/>
    <property type="evidence" value="ECO:0007669"/>
    <property type="project" value="TreeGrafter"/>
</dbReference>
<evidence type="ECO:0000313" key="3">
    <source>
        <dbReference type="Proteomes" id="UP000886885"/>
    </source>
</evidence>
<reference evidence="2" key="1">
    <citation type="journal article" date="2020" name="bioRxiv">
        <title>Hybrid origin of Populus tomentosa Carr. identified through genome sequencing and phylogenomic analysis.</title>
        <authorList>
            <person name="An X."/>
            <person name="Gao K."/>
            <person name="Chen Z."/>
            <person name="Li J."/>
            <person name="Yang X."/>
            <person name="Yang X."/>
            <person name="Zhou J."/>
            <person name="Guo T."/>
            <person name="Zhao T."/>
            <person name="Huang S."/>
            <person name="Miao D."/>
            <person name="Khan W.U."/>
            <person name="Rao P."/>
            <person name="Ye M."/>
            <person name="Lei B."/>
            <person name="Liao W."/>
            <person name="Wang J."/>
            <person name="Ji L."/>
            <person name="Li Y."/>
            <person name="Guo B."/>
            <person name="Mustafa N.S."/>
            <person name="Li S."/>
            <person name="Yun Q."/>
            <person name="Keller S.R."/>
            <person name="Mao J."/>
            <person name="Zhang R."/>
            <person name="Strauss S.H."/>
        </authorList>
    </citation>
    <scope>NUCLEOTIDE SEQUENCE</scope>
    <source>
        <strain evidence="2">GM15</strain>
        <tissue evidence="2">Leaf</tissue>
    </source>
</reference>
<dbReference type="PANTHER" id="PTHR10621:SF61">
    <property type="entry name" value="UBIQUITIN FAMILY PROTEIN"/>
    <property type="match status" value="1"/>
</dbReference>
<dbReference type="Proteomes" id="UP000886885">
    <property type="component" value="Chromosome 4D"/>
</dbReference>
<protein>
    <recommendedName>
        <fullName evidence="1">Ubiquitin-like domain-containing protein</fullName>
    </recommendedName>
</protein>
<accession>A0A8X8D5W1</accession>
<feature type="domain" description="Ubiquitin-like" evidence="1">
    <location>
        <begin position="525"/>
        <end position="600"/>
    </location>
</feature>
<gene>
    <name evidence="2" type="ORF">POTOM_016675</name>
</gene>
<dbReference type="Pfam" id="PF00240">
    <property type="entry name" value="ubiquitin"/>
    <property type="match status" value="4"/>
</dbReference>
<sequence length="604" mass="69153">MQVKIEFDGVFNMQVDDTATVGDLKNQIRQTLGLTRPRLVYNGGLLDDRKTLHSYQIPNNSCIIVQEMYSIVCWVSDTINGVTLTAPYNLVVHRHNTFADLKYLLHKAYGIDTTNRKFYPKVEIPSFEPPDLCPLHLLKVDAGCPVYTMHIIKIVYINAKEYDMIVGDDETVLGVKNRIYSSFGRELPVEKQQLEFNGVEMQDGNTMQCYPIDNYDRILVREMYGISVFRPLNLSSGQSNERYGLIVHKDYTVGDLKLMLQRQFGFDITRIRLTLPDLLGNYLMDDVKIGDYDISAGSTVISTMQVRLEIDGVFSMEVEDNATVEDLKNRIRQALGLPFPQLQLNGVILQSNSTLRSYQIPSHSRIIVLDMYFITCMVARTKIGITFHLPYTLFVHKGNTFRDLRSMLQTKHGIDMTNMRFELLDLPGSEPTDNCAIYYVGLDADTTLYTMQVKISFNDKELEVEVEENATVLGLKHRLHDKFSLQPLAQELEFAGFILQNHGKTLRSYYIGNNAKIVLRELFGISIHVVKQDEDGKPDPQFPISVHKENTIGFLKEMLSIKYGVEFTHMKLGFSSMWNNNLHDSTKIGAYNLRDRSILYAFEM</sequence>
<dbReference type="GO" id="GO:0043161">
    <property type="term" value="P:proteasome-mediated ubiquitin-dependent protein catabolic process"/>
    <property type="evidence" value="ECO:0007669"/>
    <property type="project" value="TreeGrafter"/>
</dbReference>
<dbReference type="SMART" id="SM00213">
    <property type="entry name" value="UBQ"/>
    <property type="match status" value="4"/>
</dbReference>
<dbReference type="GO" id="GO:0031593">
    <property type="term" value="F:polyubiquitin modification-dependent protein binding"/>
    <property type="evidence" value="ECO:0007669"/>
    <property type="project" value="TreeGrafter"/>
</dbReference>
<feature type="domain" description="Ubiquitin-like" evidence="1">
    <location>
        <begin position="152"/>
        <end position="220"/>
    </location>
</feature>
<dbReference type="GO" id="GO:0070628">
    <property type="term" value="F:proteasome binding"/>
    <property type="evidence" value="ECO:0007669"/>
    <property type="project" value="TreeGrafter"/>
</dbReference>
<keyword evidence="3" id="KW-1185">Reference proteome</keyword>
<name>A0A8X8D5W1_POPTO</name>
<comment type="caution">
    <text evidence="2">The sequence shown here is derived from an EMBL/GenBank/DDBJ whole genome shotgun (WGS) entry which is preliminary data.</text>
</comment>
<proteinExistence type="predicted"/>
<evidence type="ECO:0000259" key="1">
    <source>
        <dbReference type="PROSITE" id="PS50053"/>
    </source>
</evidence>
<dbReference type="OrthoDB" id="1885901at2759"/>
<dbReference type="PROSITE" id="PS50053">
    <property type="entry name" value="UBIQUITIN_2"/>
    <property type="match status" value="6"/>
</dbReference>